<feature type="region of interest" description="Disordered" evidence="1">
    <location>
        <begin position="44"/>
        <end position="99"/>
    </location>
</feature>
<reference evidence="3" key="1">
    <citation type="journal article" date="2019" name="BMC Genomics">
        <title>A new reference genome for Sorghum bicolor reveals high levels of sequence similarity between sweet and grain genotypes: implications for the genetics of sugar metabolism.</title>
        <authorList>
            <person name="Cooper E.A."/>
            <person name="Brenton Z.W."/>
            <person name="Flinn B.S."/>
            <person name="Jenkins J."/>
            <person name="Shu S."/>
            <person name="Flowers D."/>
            <person name="Luo F."/>
            <person name="Wang Y."/>
            <person name="Xia P."/>
            <person name="Barry K."/>
            <person name="Daum C."/>
            <person name="Lipzen A."/>
            <person name="Yoshinaga Y."/>
            <person name="Schmutz J."/>
            <person name="Saski C."/>
            <person name="Vermerris W."/>
            <person name="Kresovich S."/>
        </authorList>
    </citation>
    <scope>NUCLEOTIDE SEQUENCE</scope>
</reference>
<protein>
    <submittedName>
        <fullName evidence="3">Uncharacterized protein</fullName>
    </submittedName>
</protein>
<feature type="region of interest" description="Disordered" evidence="1">
    <location>
        <begin position="119"/>
        <end position="210"/>
    </location>
</feature>
<dbReference type="AlphaFoldDB" id="A0A921UY15"/>
<organism evidence="3 4">
    <name type="scientific">Sorghum bicolor</name>
    <name type="common">Sorghum</name>
    <name type="synonym">Sorghum vulgare</name>
    <dbReference type="NCBI Taxonomy" id="4558"/>
    <lineage>
        <taxon>Eukaryota</taxon>
        <taxon>Viridiplantae</taxon>
        <taxon>Streptophyta</taxon>
        <taxon>Embryophyta</taxon>
        <taxon>Tracheophyta</taxon>
        <taxon>Spermatophyta</taxon>
        <taxon>Magnoliopsida</taxon>
        <taxon>Liliopsida</taxon>
        <taxon>Poales</taxon>
        <taxon>Poaceae</taxon>
        <taxon>PACMAD clade</taxon>
        <taxon>Panicoideae</taxon>
        <taxon>Andropogonodae</taxon>
        <taxon>Andropogoneae</taxon>
        <taxon>Sorghinae</taxon>
        <taxon>Sorghum</taxon>
    </lineage>
</organism>
<keyword evidence="2" id="KW-0732">Signal</keyword>
<feature type="compositionally biased region" description="Low complexity" evidence="1">
    <location>
        <begin position="119"/>
        <end position="128"/>
    </location>
</feature>
<name>A0A921UY15_SORBI</name>
<accession>A0A921UY15</accession>
<sequence>MSPCLLLQFYMVATSLAPAATVHATPAPPDRRFTPVVSTLNSQAKWRADSERGPSAHQTRSRGGRRASGHTRGRCRGSIDRLPSFKPTPISLVRRRTTPGPPVPVLASLALWLHAAAGTTSASPSPTSSAPPGPAPRAADRRSITYAHAEAARRAQRDVKLPPPARIPPCVASQERARSRSRPESREERTKWDLPARRMKRPCDGDASARGRRLVVRV</sequence>
<evidence type="ECO:0000256" key="2">
    <source>
        <dbReference type="SAM" id="SignalP"/>
    </source>
</evidence>
<feature type="compositionally biased region" description="Basic residues" evidence="1">
    <location>
        <begin position="59"/>
        <end position="75"/>
    </location>
</feature>
<reference evidence="3" key="2">
    <citation type="submission" date="2020-10" db="EMBL/GenBank/DDBJ databases">
        <authorList>
            <person name="Cooper E.A."/>
            <person name="Brenton Z.W."/>
            <person name="Flinn B.S."/>
            <person name="Jenkins J."/>
            <person name="Shu S."/>
            <person name="Flowers D."/>
            <person name="Luo F."/>
            <person name="Wang Y."/>
            <person name="Xia P."/>
            <person name="Barry K."/>
            <person name="Daum C."/>
            <person name="Lipzen A."/>
            <person name="Yoshinaga Y."/>
            <person name="Schmutz J."/>
            <person name="Saski C."/>
            <person name="Vermerris W."/>
            <person name="Kresovich S."/>
        </authorList>
    </citation>
    <scope>NUCLEOTIDE SEQUENCE</scope>
</reference>
<evidence type="ECO:0000313" key="3">
    <source>
        <dbReference type="EMBL" id="KAG0545966.1"/>
    </source>
</evidence>
<feature type="chain" id="PRO_5038059246" evidence="2">
    <location>
        <begin position="25"/>
        <end position="218"/>
    </location>
</feature>
<evidence type="ECO:0000313" key="4">
    <source>
        <dbReference type="Proteomes" id="UP000807115"/>
    </source>
</evidence>
<proteinExistence type="predicted"/>
<dbReference type="Proteomes" id="UP000807115">
    <property type="component" value="Chromosome 2"/>
</dbReference>
<evidence type="ECO:0000256" key="1">
    <source>
        <dbReference type="SAM" id="MobiDB-lite"/>
    </source>
</evidence>
<dbReference type="EMBL" id="CM027681">
    <property type="protein sequence ID" value="KAG0545966.1"/>
    <property type="molecule type" value="Genomic_DNA"/>
</dbReference>
<feature type="compositionally biased region" description="Basic and acidic residues" evidence="1">
    <location>
        <begin position="150"/>
        <end position="160"/>
    </location>
</feature>
<gene>
    <name evidence="3" type="ORF">BDA96_02G406900</name>
</gene>
<feature type="compositionally biased region" description="Basic and acidic residues" evidence="1">
    <location>
        <begin position="175"/>
        <end position="209"/>
    </location>
</feature>
<comment type="caution">
    <text evidence="3">The sequence shown here is derived from an EMBL/GenBank/DDBJ whole genome shotgun (WGS) entry which is preliminary data.</text>
</comment>
<feature type="signal peptide" evidence="2">
    <location>
        <begin position="1"/>
        <end position="24"/>
    </location>
</feature>